<dbReference type="PROSITE" id="PS50122">
    <property type="entry name" value="CHEB"/>
    <property type="match status" value="1"/>
</dbReference>
<dbReference type="PANTHER" id="PTHR42872">
    <property type="entry name" value="PROTEIN-GLUTAMATE METHYLESTERASE/PROTEIN-GLUTAMINE GLUTAMINASE"/>
    <property type="match status" value="1"/>
</dbReference>
<feature type="active site" evidence="4">
    <location>
        <position position="49"/>
    </location>
</feature>
<feature type="active site" evidence="4">
    <location>
        <position position="22"/>
    </location>
</feature>
<dbReference type="Pfam" id="PF01339">
    <property type="entry name" value="CheB_methylest"/>
    <property type="match status" value="1"/>
</dbReference>
<dbReference type="CDD" id="cd16433">
    <property type="entry name" value="CheB"/>
    <property type="match status" value="1"/>
</dbReference>
<evidence type="ECO:0000313" key="6">
    <source>
        <dbReference type="EMBL" id="MFB9449132.1"/>
    </source>
</evidence>
<name>A0ABV5MJT1_9ACTN</name>
<evidence type="ECO:0000313" key="7">
    <source>
        <dbReference type="Proteomes" id="UP001589608"/>
    </source>
</evidence>
<evidence type="ECO:0000256" key="4">
    <source>
        <dbReference type="PROSITE-ProRule" id="PRU00050"/>
    </source>
</evidence>
<accession>A0ABV5MJT1</accession>
<dbReference type="EC" id="3.1.1.61" evidence="2"/>
<keyword evidence="7" id="KW-1185">Reference proteome</keyword>
<dbReference type="Gene3D" id="3.40.50.180">
    <property type="entry name" value="Methylesterase CheB, C-terminal domain"/>
    <property type="match status" value="1"/>
</dbReference>
<gene>
    <name evidence="6" type="ORF">ACFFTR_39160</name>
</gene>
<keyword evidence="4" id="KW-0145">Chemotaxis</keyword>
<sequence length="214" mass="21713">MSAGTPGGPAVAEFDVAVIAASLGGPAALRQVLAAIPADFPVPLLVAQHRPPELDGRFVEALQARTRLAVRTVGDEEPLATPGVGVLPPRHTATVDPGGRLRLRAADSGRTADPLLESAAAHCGHRALCVVLTGRLEDGAAGVRAIKRHGGRTIVQQPSTAQAPGMPKAALATGCVDLVMPLSHIAAAMIALTMAPGAADLFRVAPPSWADLAA</sequence>
<dbReference type="InterPro" id="IPR000673">
    <property type="entry name" value="Sig_transdc_resp-reg_Me-estase"/>
</dbReference>
<comment type="caution">
    <text evidence="6">The sequence shown here is derived from an EMBL/GenBank/DDBJ whole genome shotgun (WGS) entry which is preliminary data.</text>
</comment>
<comment type="catalytic activity">
    <reaction evidence="3">
        <text>[protein]-L-glutamate 5-O-methyl ester + H2O = L-glutamyl-[protein] + methanol + H(+)</text>
        <dbReference type="Rhea" id="RHEA:23236"/>
        <dbReference type="Rhea" id="RHEA-COMP:10208"/>
        <dbReference type="Rhea" id="RHEA-COMP:10311"/>
        <dbReference type="ChEBI" id="CHEBI:15377"/>
        <dbReference type="ChEBI" id="CHEBI:15378"/>
        <dbReference type="ChEBI" id="CHEBI:17790"/>
        <dbReference type="ChEBI" id="CHEBI:29973"/>
        <dbReference type="ChEBI" id="CHEBI:82795"/>
        <dbReference type="EC" id="3.1.1.61"/>
    </reaction>
</comment>
<reference evidence="6 7" key="1">
    <citation type="submission" date="2024-09" db="EMBL/GenBank/DDBJ databases">
        <authorList>
            <person name="Sun Q."/>
            <person name="Mori K."/>
        </authorList>
    </citation>
    <scope>NUCLEOTIDE SEQUENCE [LARGE SCALE GENOMIC DNA]</scope>
    <source>
        <strain evidence="6 7">JCM 3307</strain>
    </source>
</reference>
<evidence type="ECO:0000259" key="5">
    <source>
        <dbReference type="PROSITE" id="PS50122"/>
    </source>
</evidence>
<dbReference type="SUPFAM" id="SSF52738">
    <property type="entry name" value="Methylesterase CheB, C-terminal domain"/>
    <property type="match status" value="1"/>
</dbReference>
<evidence type="ECO:0000256" key="1">
    <source>
        <dbReference type="ARBA" id="ARBA00022801"/>
    </source>
</evidence>
<dbReference type="EMBL" id="JBHMCA010000063">
    <property type="protein sequence ID" value="MFB9449132.1"/>
    <property type="molecule type" value="Genomic_DNA"/>
</dbReference>
<keyword evidence="1 4" id="KW-0378">Hydrolase</keyword>
<dbReference type="Proteomes" id="UP001589608">
    <property type="component" value="Unassembled WGS sequence"/>
</dbReference>
<evidence type="ECO:0000256" key="2">
    <source>
        <dbReference type="ARBA" id="ARBA00039140"/>
    </source>
</evidence>
<dbReference type="InterPro" id="IPR035909">
    <property type="entry name" value="CheB_C"/>
</dbReference>
<proteinExistence type="predicted"/>
<dbReference type="PANTHER" id="PTHR42872:SF6">
    <property type="entry name" value="PROTEIN-GLUTAMATE METHYLESTERASE_PROTEIN-GLUTAMINE GLUTAMINASE"/>
    <property type="match status" value="1"/>
</dbReference>
<feature type="active site" evidence="4">
    <location>
        <position position="138"/>
    </location>
</feature>
<evidence type="ECO:0000256" key="3">
    <source>
        <dbReference type="ARBA" id="ARBA00048267"/>
    </source>
</evidence>
<organism evidence="6 7">
    <name type="scientific">Dactylosporangium vinaceum</name>
    <dbReference type="NCBI Taxonomy" id="53362"/>
    <lineage>
        <taxon>Bacteria</taxon>
        <taxon>Bacillati</taxon>
        <taxon>Actinomycetota</taxon>
        <taxon>Actinomycetes</taxon>
        <taxon>Micromonosporales</taxon>
        <taxon>Micromonosporaceae</taxon>
        <taxon>Dactylosporangium</taxon>
    </lineage>
</organism>
<feature type="domain" description="CheB-type methylesterase" evidence="5">
    <location>
        <begin position="10"/>
        <end position="196"/>
    </location>
</feature>
<dbReference type="RefSeq" id="WP_223092801.1">
    <property type="nucleotide sequence ID" value="NZ_CP061913.1"/>
</dbReference>
<protein>
    <recommendedName>
        <fullName evidence="2">protein-glutamate methylesterase</fullName>
        <ecNumber evidence="2">3.1.1.61</ecNumber>
    </recommendedName>
</protein>